<keyword evidence="11" id="KW-0968">Cytoplasmic vesicle</keyword>
<dbReference type="InterPro" id="IPR055415">
    <property type="entry name" value="LD_SV2"/>
</dbReference>
<feature type="transmembrane region" description="Helical" evidence="13">
    <location>
        <begin position="291"/>
        <end position="310"/>
    </location>
</feature>
<dbReference type="PROSITE" id="PS50850">
    <property type="entry name" value="MFS"/>
    <property type="match status" value="1"/>
</dbReference>
<accession>A0AAD9F3A3</accession>
<feature type="transmembrane region" description="Helical" evidence="13">
    <location>
        <begin position="668"/>
        <end position="686"/>
    </location>
</feature>
<sequence>MDDPYHNNVTQQGTGGGEYTYTQEGGGGGGGQDGYPYQADYPPQEEDARSDATEGADDDEQMYEGEYQGVPHPDEIKEARRAARLEARRKARQAAQQEEEEDNLPEQYETLMEDCGHGRFQWMLFAVLGLALMADGVDGFVVGFVLPSAEKDMCISNSDKGMLGLLVYVAMMVGALVWGGLSDKMGRRKCLIYVLSIDLVFSFLSCFAQGYGFFLFFRICSGFGIGGSIPIVYTYFTEFLQMDKRGEHLSWLCMFWMLGGLYASFTAWGIIPHYGWGFAIGTEIQIHTWRLFIFVCLFPALAALIGVIFMPESPRFLLEAARHDEAWMVLRRVHDTNWKAKGEPERVFTATNIKTPQTEEDDFIEIQSDTGTAFQRWTVRHMTMLQQVMANIMSLSAAELRLQGLFLLIVWFCLAFSYHGLGVWFPDMIKYMQYEEYESKVRVFHRERVERFHFNFSLVNQIHREGEYIHDKFANIEIKSVKFEDSLFENCYFEDVRSTNTFFENCTIRNTVFYNTDLWEDKFKDCKMENTTFLHPKKGCHLNFLEENDIVIYMVSFLGSLAVLPGNILSALFMDKIGRIRIIGGSMLASAACTFLLLLSFSQGAVICWQCLFYGTSVAAWNGLQVISVELYPSAKRGTAFGILNGICKFAAILASFIFAKFIGITKIVPIFLAFASLVCGGLVALKLPETRRKSSSEQPNSCSIHRCIAMRKAFWESVSA</sequence>
<dbReference type="InterPro" id="IPR036259">
    <property type="entry name" value="MFS_trans_sf"/>
</dbReference>
<feature type="transmembrane region" description="Helical" evidence="13">
    <location>
        <begin position="639"/>
        <end position="662"/>
    </location>
</feature>
<protein>
    <submittedName>
        <fullName evidence="15">Synaptic vesicle glycoprotein 2B</fullName>
    </submittedName>
</protein>
<keyword evidence="9 13" id="KW-0472">Membrane</keyword>
<dbReference type="GO" id="GO:0022857">
    <property type="term" value="F:transmembrane transporter activity"/>
    <property type="evidence" value="ECO:0007669"/>
    <property type="project" value="InterPro"/>
</dbReference>
<keyword evidence="3" id="KW-0813">Transport</keyword>
<feature type="transmembrane region" description="Helical" evidence="13">
    <location>
        <begin position="405"/>
        <end position="425"/>
    </location>
</feature>
<dbReference type="Gene3D" id="2.160.20.80">
    <property type="entry name" value="E3 ubiquitin-protein ligase SopA"/>
    <property type="match status" value="1"/>
</dbReference>
<proteinExistence type="inferred from homology"/>
<evidence type="ECO:0000256" key="3">
    <source>
        <dbReference type="ARBA" id="ARBA00022448"/>
    </source>
</evidence>
<evidence type="ECO:0000313" key="16">
    <source>
        <dbReference type="Proteomes" id="UP001228049"/>
    </source>
</evidence>
<dbReference type="NCBIfam" id="TIGR01299">
    <property type="entry name" value="synapt_SV2"/>
    <property type="match status" value="1"/>
</dbReference>
<keyword evidence="7 13" id="KW-1133">Transmembrane helix</keyword>
<dbReference type="AlphaFoldDB" id="A0AAD9F3A3"/>
<evidence type="ECO:0000256" key="11">
    <source>
        <dbReference type="ARBA" id="ARBA00023329"/>
    </source>
</evidence>
<feature type="transmembrane region" description="Helical" evidence="13">
    <location>
        <begin position="161"/>
        <end position="178"/>
    </location>
</feature>
<feature type="transmembrane region" description="Helical" evidence="13">
    <location>
        <begin position="122"/>
        <end position="149"/>
    </location>
</feature>
<feature type="transmembrane region" description="Helical" evidence="13">
    <location>
        <begin position="190"/>
        <end position="210"/>
    </location>
</feature>
<dbReference type="GO" id="GO:0006836">
    <property type="term" value="P:neurotransmitter transport"/>
    <property type="evidence" value="ECO:0007669"/>
    <property type="project" value="UniProtKB-KW"/>
</dbReference>
<dbReference type="GO" id="GO:0030672">
    <property type="term" value="C:synaptic vesicle membrane"/>
    <property type="evidence" value="ECO:0007669"/>
    <property type="project" value="UniProtKB-SubCell"/>
</dbReference>
<feature type="domain" description="Major facilitator superfamily (MFS) profile" evidence="14">
    <location>
        <begin position="124"/>
        <end position="692"/>
    </location>
</feature>
<keyword evidence="6" id="KW-0532">Neurotransmitter transport</keyword>
<keyword evidence="8" id="KW-0770">Synapse</keyword>
<dbReference type="FunFam" id="1.20.1250.20:FF:000009">
    <property type="entry name" value="Synaptic vesicle glycoprotein 2A"/>
    <property type="match status" value="1"/>
</dbReference>
<dbReference type="InterPro" id="IPR020846">
    <property type="entry name" value="MFS_dom"/>
</dbReference>
<dbReference type="Pfam" id="PF07690">
    <property type="entry name" value="MFS_1"/>
    <property type="match status" value="1"/>
</dbReference>
<dbReference type="InterPro" id="IPR011701">
    <property type="entry name" value="MFS"/>
</dbReference>
<dbReference type="InterPro" id="IPR005828">
    <property type="entry name" value="MFS_sugar_transport-like"/>
</dbReference>
<dbReference type="SUPFAM" id="SSF103473">
    <property type="entry name" value="MFS general substrate transporter"/>
    <property type="match status" value="2"/>
</dbReference>
<evidence type="ECO:0000256" key="12">
    <source>
        <dbReference type="SAM" id="MobiDB-lite"/>
    </source>
</evidence>
<keyword evidence="10" id="KW-0325">Glycoprotein</keyword>
<dbReference type="InterPro" id="IPR022308">
    <property type="entry name" value="SV2"/>
</dbReference>
<dbReference type="Gene3D" id="1.20.1250.20">
    <property type="entry name" value="MFS general substrate transporter like domains"/>
    <property type="match status" value="2"/>
</dbReference>
<feature type="transmembrane region" description="Helical" evidence="13">
    <location>
        <begin position="248"/>
        <end position="271"/>
    </location>
</feature>
<comment type="caution">
    <text evidence="15">The sequence shown here is derived from an EMBL/GenBank/DDBJ whole genome shotgun (WGS) entry which is preliminary data.</text>
</comment>
<evidence type="ECO:0000256" key="6">
    <source>
        <dbReference type="ARBA" id="ARBA00022775"/>
    </source>
</evidence>
<organism evidence="15 16">
    <name type="scientific">Dissostichus eleginoides</name>
    <name type="common">Patagonian toothfish</name>
    <name type="synonym">Dissostichus amissus</name>
    <dbReference type="NCBI Taxonomy" id="100907"/>
    <lineage>
        <taxon>Eukaryota</taxon>
        <taxon>Metazoa</taxon>
        <taxon>Chordata</taxon>
        <taxon>Craniata</taxon>
        <taxon>Vertebrata</taxon>
        <taxon>Euteleostomi</taxon>
        <taxon>Actinopterygii</taxon>
        <taxon>Neopterygii</taxon>
        <taxon>Teleostei</taxon>
        <taxon>Neoteleostei</taxon>
        <taxon>Acanthomorphata</taxon>
        <taxon>Eupercaria</taxon>
        <taxon>Perciformes</taxon>
        <taxon>Notothenioidei</taxon>
        <taxon>Nototheniidae</taxon>
        <taxon>Dissostichus</taxon>
    </lineage>
</organism>
<comment type="subcellular location">
    <subcellularLocation>
        <location evidence="1">Cytoplasmic vesicle</location>
        <location evidence="1">Secretory vesicle</location>
        <location evidence="1">Synaptic vesicle membrane</location>
        <topology evidence="1">Multi-pass membrane protein</topology>
    </subcellularLocation>
</comment>
<comment type="similarity">
    <text evidence="2">Belongs to the major facilitator superfamily.</text>
</comment>
<evidence type="ECO:0000256" key="10">
    <source>
        <dbReference type="ARBA" id="ARBA00023180"/>
    </source>
</evidence>
<dbReference type="GO" id="GO:0043005">
    <property type="term" value="C:neuron projection"/>
    <property type="evidence" value="ECO:0007669"/>
    <property type="project" value="TreeGrafter"/>
</dbReference>
<feature type="transmembrane region" description="Helical" evidence="13">
    <location>
        <begin position="607"/>
        <end position="627"/>
    </location>
</feature>
<evidence type="ECO:0000256" key="9">
    <source>
        <dbReference type="ARBA" id="ARBA00023136"/>
    </source>
</evidence>
<dbReference type="EMBL" id="JASDAP010000015">
    <property type="protein sequence ID" value="KAK1891213.1"/>
    <property type="molecule type" value="Genomic_DNA"/>
</dbReference>
<feature type="region of interest" description="Disordered" evidence="12">
    <location>
        <begin position="87"/>
        <end position="106"/>
    </location>
</feature>
<evidence type="ECO:0000256" key="4">
    <source>
        <dbReference type="ARBA" id="ARBA00022553"/>
    </source>
</evidence>
<dbReference type="Proteomes" id="UP001228049">
    <property type="component" value="Unassembled WGS sequence"/>
</dbReference>
<feature type="transmembrane region" description="Helical" evidence="13">
    <location>
        <begin position="216"/>
        <end position="236"/>
    </location>
</feature>
<feature type="compositionally biased region" description="Gly residues" evidence="12">
    <location>
        <begin position="13"/>
        <end position="33"/>
    </location>
</feature>
<feature type="transmembrane region" description="Helical" evidence="13">
    <location>
        <begin position="580"/>
        <end position="601"/>
    </location>
</feature>
<evidence type="ECO:0000256" key="8">
    <source>
        <dbReference type="ARBA" id="ARBA00023018"/>
    </source>
</evidence>
<dbReference type="FunFam" id="2.160.20.80:FF:000001">
    <property type="entry name" value="Synaptic vesicle glycoprotein 2A"/>
    <property type="match status" value="1"/>
</dbReference>
<keyword evidence="4" id="KW-0597">Phosphoprotein</keyword>
<dbReference type="Pfam" id="PF23894">
    <property type="entry name" value="LD_SV2"/>
    <property type="match status" value="1"/>
</dbReference>
<evidence type="ECO:0000256" key="2">
    <source>
        <dbReference type="ARBA" id="ARBA00008335"/>
    </source>
</evidence>
<dbReference type="Pfam" id="PF00083">
    <property type="entry name" value="Sugar_tr"/>
    <property type="match status" value="1"/>
</dbReference>
<evidence type="ECO:0000256" key="13">
    <source>
        <dbReference type="SAM" id="Phobius"/>
    </source>
</evidence>
<gene>
    <name evidence="15" type="ORF">KUDE01_010041</name>
</gene>
<dbReference type="PANTHER" id="PTHR23511">
    <property type="entry name" value="SYNAPTIC VESICLE GLYCOPROTEIN 2"/>
    <property type="match status" value="1"/>
</dbReference>
<dbReference type="SUPFAM" id="SSF141571">
    <property type="entry name" value="Pentapeptide repeat-like"/>
    <property type="match status" value="1"/>
</dbReference>
<name>A0AAD9F3A3_DISEL</name>
<evidence type="ECO:0000256" key="5">
    <source>
        <dbReference type="ARBA" id="ARBA00022692"/>
    </source>
</evidence>
<feature type="transmembrane region" description="Helical" evidence="13">
    <location>
        <begin position="550"/>
        <end position="573"/>
    </location>
</feature>
<feature type="compositionally biased region" description="Acidic residues" evidence="12">
    <location>
        <begin position="54"/>
        <end position="63"/>
    </location>
</feature>
<keyword evidence="16" id="KW-1185">Reference proteome</keyword>
<reference evidence="15" key="1">
    <citation type="submission" date="2023-04" db="EMBL/GenBank/DDBJ databases">
        <title>Chromosome-level genome of Chaenocephalus aceratus.</title>
        <authorList>
            <person name="Park H."/>
        </authorList>
    </citation>
    <scope>NUCLEOTIDE SEQUENCE</scope>
    <source>
        <strain evidence="15">DE</strain>
        <tissue evidence="15">Muscle</tissue>
    </source>
</reference>
<dbReference type="PANTHER" id="PTHR23511:SF39">
    <property type="entry name" value="SYNAPTIC VESICLE GLYCOPROTEIN 2B"/>
    <property type="match status" value="1"/>
</dbReference>
<feature type="region of interest" description="Disordered" evidence="12">
    <location>
        <begin position="1"/>
        <end position="75"/>
    </location>
</feature>
<evidence type="ECO:0000256" key="7">
    <source>
        <dbReference type="ARBA" id="ARBA00022989"/>
    </source>
</evidence>
<evidence type="ECO:0000259" key="14">
    <source>
        <dbReference type="PROSITE" id="PS50850"/>
    </source>
</evidence>
<keyword evidence="5 13" id="KW-0812">Transmembrane</keyword>
<evidence type="ECO:0000313" key="15">
    <source>
        <dbReference type="EMBL" id="KAK1891213.1"/>
    </source>
</evidence>
<evidence type="ECO:0000256" key="1">
    <source>
        <dbReference type="ARBA" id="ARBA00004644"/>
    </source>
</evidence>
<dbReference type="GO" id="GO:0007268">
    <property type="term" value="P:chemical synaptic transmission"/>
    <property type="evidence" value="ECO:0007669"/>
    <property type="project" value="InterPro"/>
</dbReference>